<name>A0A918SFU2_9FLAO</name>
<feature type="domain" description="Methylmalonyl-CoA mutase alpha/beta chain catalytic" evidence="2">
    <location>
        <begin position="151"/>
        <end position="430"/>
    </location>
</feature>
<dbReference type="GO" id="GO:0016866">
    <property type="term" value="F:intramolecular transferase activity"/>
    <property type="evidence" value="ECO:0007669"/>
    <property type="project" value="InterPro"/>
</dbReference>
<dbReference type="PANTHER" id="PTHR48101">
    <property type="entry name" value="METHYLMALONYL-COA MUTASE, MITOCHONDRIAL-RELATED"/>
    <property type="match status" value="1"/>
</dbReference>
<reference evidence="3" key="2">
    <citation type="submission" date="2020-09" db="EMBL/GenBank/DDBJ databases">
        <authorList>
            <person name="Sun Q."/>
            <person name="Kim S."/>
        </authorList>
    </citation>
    <scope>NUCLEOTIDE SEQUENCE</scope>
    <source>
        <strain evidence="3">KCTC 12719</strain>
    </source>
</reference>
<evidence type="ECO:0000313" key="4">
    <source>
        <dbReference type="Proteomes" id="UP000610456"/>
    </source>
</evidence>
<dbReference type="InterPro" id="IPR016176">
    <property type="entry name" value="Cbl-dep_enz_cat"/>
</dbReference>
<dbReference type="Proteomes" id="UP000610456">
    <property type="component" value="Unassembled WGS sequence"/>
</dbReference>
<feature type="region of interest" description="Disordered" evidence="1">
    <location>
        <begin position="453"/>
        <end position="473"/>
    </location>
</feature>
<protein>
    <submittedName>
        <fullName evidence="3">Methylmalonyl-CoA mutase</fullName>
    </submittedName>
</protein>
<dbReference type="Gene3D" id="3.20.20.240">
    <property type="entry name" value="Methylmalonyl-CoA mutase"/>
    <property type="match status" value="1"/>
</dbReference>
<proteinExistence type="predicted"/>
<evidence type="ECO:0000256" key="1">
    <source>
        <dbReference type="SAM" id="MobiDB-lite"/>
    </source>
</evidence>
<dbReference type="Pfam" id="PF01642">
    <property type="entry name" value="MM_CoA_mutase"/>
    <property type="match status" value="1"/>
</dbReference>
<dbReference type="EMBL" id="BMXB01000005">
    <property type="protein sequence ID" value="GHA36535.1"/>
    <property type="molecule type" value="Genomic_DNA"/>
</dbReference>
<evidence type="ECO:0000313" key="3">
    <source>
        <dbReference type="EMBL" id="GHA36535.1"/>
    </source>
</evidence>
<organism evidence="3 4">
    <name type="scientific">Salinimicrobium marinum</name>
    <dbReference type="NCBI Taxonomy" id="680283"/>
    <lineage>
        <taxon>Bacteria</taxon>
        <taxon>Pseudomonadati</taxon>
        <taxon>Bacteroidota</taxon>
        <taxon>Flavobacteriia</taxon>
        <taxon>Flavobacteriales</taxon>
        <taxon>Flavobacteriaceae</taxon>
        <taxon>Salinimicrobium</taxon>
    </lineage>
</organism>
<dbReference type="PANTHER" id="PTHR48101:SF1">
    <property type="entry name" value="METHYLMALONYL-COA MUTASE, LARGE SUBUNIT"/>
    <property type="match status" value="1"/>
</dbReference>
<evidence type="ECO:0000259" key="2">
    <source>
        <dbReference type="Pfam" id="PF01642"/>
    </source>
</evidence>
<keyword evidence="4" id="KW-1185">Reference proteome</keyword>
<reference evidence="3" key="1">
    <citation type="journal article" date="2014" name="Int. J. Syst. Evol. Microbiol.">
        <title>Complete genome sequence of Corynebacterium casei LMG S-19264T (=DSM 44701T), isolated from a smear-ripened cheese.</title>
        <authorList>
            <consortium name="US DOE Joint Genome Institute (JGI-PGF)"/>
            <person name="Walter F."/>
            <person name="Albersmeier A."/>
            <person name="Kalinowski J."/>
            <person name="Ruckert C."/>
        </authorList>
    </citation>
    <scope>NUCLEOTIDE SEQUENCE</scope>
    <source>
        <strain evidence="3">KCTC 12719</strain>
    </source>
</reference>
<dbReference type="GO" id="GO:0031419">
    <property type="term" value="F:cobalamin binding"/>
    <property type="evidence" value="ECO:0007669"/>
    <property type="project" value="InterPro"/>
</dbReference>
<comment type="caution">
    <text evidence="3">The sequence shown here is derived from an EMBL/GenBank/DDBJ whole genome shotgun (WGS) entry which is preliminary data.</text>
</comment>
<dbReference type="CDD" id="cd03677">
    <property type="entry name" value="MM_CoA_mutase_beta"/>
    <property type="match status" value="1"/>
</dbReference>
<dbReference type="InterPro" id="IPR006099">
    <property type="entry name" value="MeMalonylCoA_mutase_a/b_cat"/>
</dbReference>
<dbReference type="SUPFAM" id="SSF51703">
    <property type="entry name" value="Cobalamin (vitamin B12)-dependent enzymes"/>
    <property type="match status" value="1"/>
</dbReference>
<dbReference type="AlphaFoldDB" id="A0A918SFU2"/>
<gene>
    <name evidence="3" type="primary">mutA</name>
    <name evidence="3" type="ORF">GCM10007103_17580</name>
</gene>
<accession>A0A918SFU2</accession>
<sequence length="473" mass="54058">MQLTFVNTIKMKDTLFKEFPEVSREQWKQQILSDLKGADYNEKLVYKSRDGIDIQPFYHPDDFEETEQPAPPGKWRVCEKITAVSAGEANTKAKEVLEKGAESLWFVIPSETIEPQILLSGINLKETPLFLEPQFLSEKYFILLQKYLKDKENKVYLQTDILGNLAKTGNWYFDSQQDHKILENRIKISSGFKSVVSIDASLYQNAGATIPEQLAFSLAHVNEYLNYLDYRAAGLNDFQPLFKIASGGNYFFEIAKVKALRWLYASLAGEYYLPKDCYILAQPTLRDKTLYDYNVNLLRTTTESMSAILGGADAVCNLAYDHIFHNNNDFGERIARNQLLVMKNEAYLDKVANPADGAYYIESLTRQFAKAALEIFKKIEAGGGFLKQLEAGIIQKQIKESAEKEQQQFDNGELILIGTNKFPNPEDRMSSDLEKDPFYNSIFGSPILEPIPERRLSERAEKERLEKEKTVLT</sequence>